<protein>
    <recommendedName>
        <fullName evidence="15">ATP synthase subunit b</fullName>
    </recommendedName>
    <alternativeName>
        <fullName evidence="15">ATP synthase F(0) sector subunit b</fullName>
    </alternativeName>
    <alternativeName>
        <fullName evidence="15">ATPase subunit I</fullName>
    </alternativeName>
    <alternativeName>
        <fullName evidence="15">F-type ATPase subunit b</fullName>
        <shortName evidence="15">F-ATPase subunit b</shortName>
    </alternativeName>
</protein>
<dbReference type="EMBL" id="JAJUWU010000024">
    <property type="protein sequence ID" value="MCE7030360.1"/>
    <property type="molecule type" value="Genomic_DNA"/>
</dbReference>
<keyword evidence="11 15" id="KW-0066">ATP synthesis</keyword>
<keyword evidence="10 15" id="KW-0472">Membrane</keyword>
<evidence type="ECO:0000256" key="16">
    <source>
        <dbReference type="RuleBase" id="RU003848"/>
    </source>
</evidence>
<keyword evidence="8 15" id="KW-1133">Transmembrane helix</keyword>
<comment type="function">
    <text evidence="12 15">F(1)F(0) ATP synthase produces ATP from ADP in the presence of a proton or sodium gradient. F-type ATPases consist of two structural domains, F(1) containing the extramembraneous catalytic core and F(0) containing the membrane proton channel, linked together by a central stalk and a peripheral stalk. During catalysis, ATP synthesis in the catalytic domain of F(1) is coupled via a rotary mechanism of the central stalk subunits to proton translocation.</text>
</comment>
<dbReference type="Proteomes" id="UP001139035">
    <property type="component" value="Unassembled WGS sequence"/>
</dbReference>
<dbReference type="CDD" id="cd06503">
    <property type="entry name" value="ATP-synt_Fo_b"/>
    <property type="match status" value="1"/>
</dbReference>
<dbReference type="SUPFAM" id="SSF58113">
    <property type="entry name" value="Apolipoprotein A-I"/>
    <property type="match status" value="1"/>
</dbReference>
<dbReference type="Pfam" id="PF00430">
    <property type="entry name" value="ATP-synt_B"/>
    <property type="match status" value="1"/>
</dbReference>
<keyword evidence="3 15" id="KW-0813">Transport</keyword>
<dbReference type="NCBIfam" id="NF006612">
    <property type="entry name" value="PRK09174.1"/>
    <property type="match status" value="1"/>
</dbReference>
<keyword evidence="5 15" id="KW-0138">CF(0)</keyword>
<evidence type="ECO:0000256" key="7">
    <source>
        <dbReference type="ARBA" id="ARBA00022781"/>
    </source>
</evidence>
<evidence type="ECO:0000256" key="17">
    <source>
        <dbReference type="SAM" id="MobiDB-lite"/>
    </source>
</evidence>
<dbReference type="GO" id="GO:0046933">
    <property type="term" value="F:proton-transporting ATP synthase activity, rotational mechanism"/>
    <property type="evidence" value="ECO:0007669"/>
    <property type="project" value="UniProtKB-UniRule"/>
</dbReference>
<evidence type="ECO:0000256" key="9">
    <source>
        <dbReference type="ARBA" id="ARBA00023065"/>
    </source>
</evidence>
<evidence type="ECO:0000256" key="3">
    <source>
        <dbReference type="ARBA" id="ARBA00022448"/>
    </source>
</evidence>
<dbReference type="GO" id="GO:0045259">
    <property type="term" value="C:proton-transporting ATP synthase complex"/>
    <property type="evidence" value="ECO:0007669"/>
    <property type="project" value="UniProtKB-KW"/>
</dbReference>
<evidence type="ECO:0000313" key="18">
    <source>
        <dbReference type="EMBL" id="MCE7030360.1"/>
    </source>
</evidence>
<evidence type="ECO:0000256" key="15">
    <source>
        <dbReference type="HAMAP-Rule" id="MF_01398"/>
    </source>
</evidence>
<keyword evidence="7 15" id="KW-0375">Hydrogen ion transport</keyword>
<evidence type="ECO:0000256" key="12">
    <source>
        <dbReference type="ARBA" id="ARBA00025198"/>
    </source>
</evidence>
<dbReference type="GO" id="GO:0005886">
    <property type="term" value="C:plasma membrane"/>
    <property type="evidence" value="ECO:0007669"/>
    <property type="project" value="UniProtKB-SubCell"/>
</dbReference>
<reference evidence="18" key="1">
    <citation type="submission" date="2022-01" db="EMBL/GenBank/DDBJ databases">
        <title>Jiella avicenniae sp. nov., a novel endophytic bacterium isolated from bark of Avicennia marina.</title>
        <authorList>
            <person name="Tuo L."/>
        </authorList>
    </citation>
    <scope>NUCLEOTIDE SEQUENCE</scope>
    <source>
        <strain evidence="18">CBK1P-4</strain>
    </source>
</reference>
<dbReference type="AlphaFoldDB" id="A0A9X1P2V0"/>
<comment type="caution">
    <text evidence="18">The sequence shown here is derived from an EMBL/GenBank/DDBJ whole genome shotgun (WGS) entry which is preliminary data.</text>
</comment>
<comment type="function">
    <text evidence="13">Component of the F(0) channel, it forms part of the peripheral stalk, linking F(1) to F(0). The b'-subunit is a diverged and duplicated form of b found in plants and photosynthetic bacteria.</text>
</comment>
<comment type="similarity">
    <text evidence="2 15 16">Belongs to the ATPase B chain family.</text>
</comment>
<evidence type="ECO:0000256" key="14">
    <source>
        <dbReference type="ARBA" id="ARBA00025830"/>
    </source>
</evidence>
<organism evidence="18 19">
    <name type="scientific">Jiella avicenniae</name>
    <dbReference type="NCBI Taxonomy" id="2907202"/>
    <lineage>
        <taxon>Bacteria</taxon>
        <taxon>Pseudomonadati</taxon>
        <taxon>Pseudomonadota</taxon>
        <taxon>Alphaproteobacteria</taxon>
        <taxon>Hyphomicrobiales</taxon>
        <taxon>Aurantimonadaceae</taxon>
        <taxon>Jiella</taxon>
    </lineage>
</organism>
<evidence type="ECO:0000256" key="13">
    <source>
        <dbReference type="ARBA" id="ARBA00025614"/>
    </source>
</evidence>
<keyword evidence="6 15" id="KW-0812">Transmembrane</keyword>
<dbReference type="InterPro" id="IPR050059">
    <property type="entry name" value="ATP_synthase_B_chain"/>
</dbReference>
<dbReference type="RefSeq" id="WP_233721437.1">
    <property type="nucleotide sequence ID" value="NZ_JAJUWU010000024.1"/>
</dbReference>
<keyword evidence="9 15" id="KW-0406">Ion transport</keyword>
<dbReference type="Gene3D" id="6.10.250.1580">
    <property type="match status" value="1"/>
</dbReference>
<keyword evidence="19" id="KW-1185">Reference proteome</keyword>
<evidence type="ECO:0000256" key="1">
    <source>
        <dbReference type="ARBA" id="ARBA00004377"/>
    </source>
</evidence>
<dbReference type="PANTHER" id="PTHR33445">
    <property type="entry name" value="ATP SYNTHASE SUBUNIT B', CHLOROPLASTIC"/>
    <property type="match status" value="1"/>
</dbReference>
<evidence type="ECO:0000256" key="10">
    <source>
        <dbReference type="ARBA" id="ARBA00023136"/>
    </source>
</evidence>
<evidence type="ECO:0000256" key="4">
    <source>
        <dbReference type="ARBA" id="ARBA00022475"/>
    </source>
</evidence>
<dbReference type="InterPro" id="IPR002146">
    <property type="entry name" value="ATP_synth_b/b'su_bac/chlpt"/>
</dbReference>
<feature type="transmembrane region" description="Helical" evidence="15">
    <location>
        <begin position="49"/>
        <end position="68"/>
    </location>
</feature>
<dbReference type="PANTHER" id="PTHR33445:SF1">
    <property type="entry name" value="ATP SYNTHASE SUBUNIT B"/>
    <property type="match status" value="1"/>
</dbReference>
<proteinExistence type="inferred from homology"/>
<accession>A0A9X1P2V0</accession>
<keyword evidence="4 15" id="KW-1003">Cell membrane</keyword>
<evidence type="ECO:0000256" key="6">
    <source>
        <dbReference type="ARBA" id="ARBA00022692"/>
    </source>
</evidence>
<evidence type="ECO:0000256" key="2">
    <source>
        <dbReference type="ARBA" id="ARBA00005513"/>
    </source>
</evidence>
<name>A0A9X1P2V0_9HYPH</name>
<comment type="subunit">
    <text evidence="14 15">F-type ATPases have 2 components, F(1) - the catalytic core - and F(0) - the membrane proton channel. F(1) has five subunits: alpha(3), beta(3), gamma(1), delta(1), epsilon(1). F(0) has three main subunits: a(1), b(2) and c(10-14). The alpha and beta chains form an alternating ring which encloses part of the gamma chain. F(1) is attached to F(0) by a central stalk formed by the gamma and epsilon chains, while a peripheral stalk is formed by the delta and b chains.</text>
</comment>
<dbReference type="GO" id="GO:0046961">
    <property type="term" value="F:proton-transporting ATPase activity, rotational mechanism"/>
    <property type="evidence" value="ECO:0007669"/>
    <property type="project" value="TreeGrafter"/>
</dbReference>
<evidence type="ECO:0000256" key="8">
    <source>
        <dbReference type="ARBA" id="ARBA00022989"/>
    </source>
</evidence>
<evidence type="ECO:0000256" key="5">
    <source>
        <dbReference type="ARBA" id="ARBA00022547"/>
    </source>
</evidence>
<gene>
    <name evidence="15" type="primary">atpF</name>
    <name evidence="18" type="ORF">LZD57_20435</name>
</gene>
<evidence type="ECO:0000256" key="11">
    <source>
        <dbReference type="ARBA" id="ARBA00023310"/>
    </source>
</evidence>
<sequence length="201" mass="22041">MFVTQAYAQDGETAVHQPVTAEGAAEPLHEGTTSTAEHGGGFPPFNPEYFPSQLLWLAITFGIFYWLLKTVIMPRIGGILENRRDRIALDLEAAERMRSDADEAQAAYQQELTEARNRAHSIGHEARESAKADAEKERKRLDAELDEKLEAAQARIGEVKRSALGEVDGIARDVTDTILREVANIEASQDEIAGAVQAAGR</sequence>
<evidence type="ECO:0000313" key="19">
    <source>
        <dbReference type="Proteomes" id="UP001139035"/>
    </source>
</evidence>
<feature type="region of interest" description="Disordered" evidence="17">
    <location>
        <begin position="118"/>
        <end position="138"/>
    </location>
</feature>
<comment type="subcellular location">
    <subcellularLocation>
        <location evidence="1">Cell inner membrane</location>
        <topology evidence="1">Single-pass membrane protein</topology>
    </subcellularLocation>
    <subcellularLocation>
        <location evidence="15">Cell membrane</location>
        <topology evidence="15">Single-pass membrane protein</topology>
    </subcellularLocation>
</comment>
<dbReference type="HAMAP" id="MF_01398">
    <property type="entry name" value="ATP_synth_b_bprime"/>
    <property type="match status" value="1"/>
</dbReference>